<reference evidence="1" key="2">
    <citation type="submission" date="2021-04" db="EMBL/GenBank/DDBJ databases">
        <authorList>
            <person name="Gilroy R."/>
        </authorList>
    </citation>
    <scope>NUCLEOTIDE SEQUENCE</scope>
    <source>
        <strain evidence="1">ChiHejej3B27-2180</strain>
    </source>
</reference>
<protein>
    <submittedName>
        <fullName evidence="1">OsmC family protein</fullName>
    </submittedName>
</protein>
<proteinExistence type="predicted"/>
<dbReference type="InterPro" id="IPR003718">
    <property type="entry name" value="OsmC/Ohr_fam"/>
</dbReference>
<sequence length="137" mass="14865">MSKYVINSEMRQSDYQVMNHAGEHQFIADEPVIAKGTDAGPNPVQYLIAALNSCLAISAKAVANNRHIDMRNLKVSSTGETANLGKGRSAVTHIDTTVSFDCDLSAEDKQKLFDRIVDVCTVHESLTGGVEMNIKLA</sequence>
<reference evidence="1" key="1">
    <citation type="journal article" date="2021" name="PeerJ">
        <title>Extensive microbial diversity within the chicken gut microbiome revealed by metagenomics and culture.</title>
        <authorList>
            <person name="Gilroy R."/>
            <person name="Ravi A."/>
            <person name="Getino M."/>
            <person name="Pursley I."/>
            <person name="Horton D.L."/>
            <person name="Alikhan N.F."/>
            <person name="Baker D."/>
            <person name="Gharbi K."/>
            <person name="Hall N."/>
            <person name="Watson M."/>
            <person name="Adriaenssens E.M."/>
            <person name="Foster-Nyarko E."/>
            <person name="Jarju S."/>
            <person name="Secka A."/>
            <person name="Antonio M."/>
            <person name="Oren A."/>
            <person name="Chaudhuri R.R."/>
            <person name="La Ragione R."/>
            <person name="Hildebrand F."/>
            <person name="Pallen M.J."/>
        </authorList>
    </citation>
    <scope>NUCLEOTIDE SEQUENCE</scope>
    <source>
        <strain evidence="1">ChiHejej3B27-2180</strain>
    </source>
</reference>
<dbReference type="Pfam" id="PF02566">
    <property type="entry name" value="OsmC"/>
    <property type="match status" value="1"/>
</dbReference>
<dbReference type="PANTHER" id="PTHR39624:SF2">
    <property type="entry name" value="OSMC-LIKE PROTEIN"/>
    <property type="match status" value="1"/>
</dbReference>
<dbReference type="AlphaFoldDB" id="A0A9D1U3W1"/>
<gene>
    <name evidence="1" type="ORF">H9876_05245</name>
</gene>
<accession>A0A9D1U3W1</accession>
<evidence type="ECO:0000313" key="2">
    <source>
        <dbReference type="Proteomes" id="UP000886878"/>
    </source>
</evidence>
<dbReference type="SUPFAM" id="SSF82784">
    <property type="entry name" value="OsmC-like"/>
    <property type="match status" value="1"/>
</dbReference>
<dbReference type="EMBL" id="DXGK01000110">
    <property type="protein sequence ID" value="HIW70752.1"/>
    <property type="molecule type" value="Genomic_DNA"/>
</dbReference>
<organism evidence="1 2">
    <name type="scientific">Candidatus Limosilactobacillus merdipullorum</name>
    <dbReference type="NCBI Taxonomy" id="2838653"/>
    <lineage>
        <taxon>Bacteria</taxon>
        <taxon>Bacillati</taxon>
        <taxon>Bacillota</taxon>
        <taxon>Bacilli</taxon>
        <taxon>Lactobacillales</taxon>
        <taxon>Lactobacillaceae</taxon>
        <taxon>Limosilactobacillus</taxon>
    </lineage>
</organism>
<dbReference type="Gene3D" id="3.30.300.20">
    <property type="match status" value="1"/>
</dbReference>
<comment type="caution">
    <text evidence="1">The sequence shown here is derived from an EMBL/GenBank/DDBJ whole genome shotgun (WGS) entry which is preliminary data.</text>
</comment>
<name>A0A9D1U3W1_9LACO</name>
<dbReference type="InterPro" id="IPR015946">
    <property type="entry name" value="KH_dom-like_a/b"/>
</dbReference>
<dbReference type="Proteomes" id="UP000886878">
    <property type="component" value="Unassembled WGS sequence"/>
</dbReference>
<dbReference type="PANTHER" id="PTHR39624">
    <property type="entry name" value="PROTEIN INVOLVED IN RIMO-MEDIATED BETA-METHYLTHIOLATION OF RIBOSOMAL PROTEIN S12 YCAO"/>
    <property type="match status" value="1"/>
</dbReference>
<evidence type="ECO:0000313" key="1">
    <source>
        <dbReference type="EMBL" id="HIW70752.1"/>
    </source>
</evidence>
<dbReference type="InterPro" id="IPR036102">
    <property type="entry name" value="OsmC/Ohrsf"/>
</dbReference>